<dbReference type="RefSeq" id="WP_221318777.1">
    <property type="nucleotide sequence ID" value="NZ_BAAAKM010000002.1"/>
</dbReference>
<dbReference type="InterPro" id="IPR037171">
    <property type="entry name" value="NagB/RpiA_transferase-like"/>
</dbReference>
<sequence>MSGVNKVGAGGSRERVLARVREALADVPADEPVERALERDYADSHAEGPTMDVLVDRLLDYKALVERVSAAELPGRIAAALERRGAERVAVPEGVPEEWFASVSARRIVDAPGAPLSVAELDGCDGVVTGCAVAIAESGTIVLDAGPDQGRRAVTLVPDYHLCVVRAEQVVDGVPQAVRLLAPERPLTWISGPSATSDIELNRVEGVHGPRTLEVLVVESAD</sequence>
<dbReference type="Proteomes" id="UP000579647">
    <property type="component" value="Unassembled WGS sequence"/>
</dbReference>
<dbReference type="PANTHER" id="PTHR43682:SF1">
    <property type="entry name" value="LACTATE UTILIZATION PROTEIN C"/>
    <property type="match status" value="1"/>
</dbReference>
<name>A0A840WLQ5_9ACTN</name>
<accession>A0A840WLQ5</accession>
<organism evidence="2 3">
    <name type="scientific">Nocardiopsis metallicus</name>
    <dbReference type="NCBI Taxonomy" id="179819"/>
    <lineage>
        <taxon>Bacteria</taxon>
        <taxon>Bacillati</taxon>
        <taxon>Actinomycetota</taxon>
        <taxon>Actinomycetes</taxon>
        <taxon>Streptosporangiales</taxon>
        <taxon>Nocardiopsidaceae</taxon>
        <taxon>Nocardiopsis</taxon>
    </lineage>
</organism>
<evidence type="ECO:0000259" key="1">
    <source>
        <dbReference type="Pfam" id="PF02589"/>
    </source>
</evidence>
<dbReference type="Gene3D" id="3.40.50.10420">
    <property type="entry name" value="NagB/RpiA/CoA transferase-like"/>
    <property type="match status" value="1"/>
</dbReference>
<dbReference type="InterPro" id="IPR024185">
    <property type="entry name" value="FTHF_cligase-like_sf"/>
</dbReference>
<dbReference type="Pfam" id="PF02589">
    <property type="entry name" value="LUD_dom"/>
    <property type="match status" value="1"/>
</dbReference>
<reference evidence="2 3" key="1">
    <citation type="submission" date="2020-08" db="EMBL/GenBank/DDBJ databases">
        <title>Sequencing the genomes of 1000 actinobacteria strains.</title>
        <authorList>
            <person name="Klenk H.-P."/>
        </authorList>
    </citation>
    <scope>NUCLEOTIDE SEQUENCE [LARGE SCALE GENOMIC DNA]</scope>
    <source>
        <strain evidence="2 3">DSM 44598</strain>
    </source>
</reference>
<gene>
    <name evidence="2" type="ORF">HNR07_002175</name>
</gene>
<protein>
    <submittedName>
        <fullName evidence="2">L-lactate dehydrogenase complex protein LldG</fullName>
    </submittedName>
</protein>
<evidence type="ECO:0000313" key="2">
    <source>
        <dbReference type="EMBL" id="MBB5491038.1"/>
    </source>
</evidence>
<dbReference type="SUPFAM" id="SSF100950">
    <property type="entry name" value="NagB/RpiA/CoA transferase-like"/>
    <property type="match status" value="1"/>
</dbReference>
<comment type="caution">
    <text evidence="2">The sequence shown here is derived from an EMBL/GenBank/DDBJ whole genome shotgun (WGS) entry which is preliminary data.</text>
</comment>
<dbReference type="InterPro" id="IPR003741">
    <property type="entry name" value="LUD_dom"/>
</dbReference>
<feature type="domain" description="LUD" evidence="1">
    <location>
        <begin position="122"/>
        <end position="218"/>
    </location>
</feature>
<evidence type="ECO:0000313" key="3">
    <source>
        <dbReference type="Proteomes" id="UP000579647"/>
    </source>
</evidence>
<dbReference type="PANTHER" id="PTHR43682">
    <property type="entry name" value="LACTATE UTILIZATION PROTEIN C"/>
    <property type="match status" value="1"/>
</dbReference>
<proteinExistence type="predicted"/>
<dbReference type="EMBL" id="JACHDO010000001">
    <property type="protein sequence ID" value="MBB5491038.1"/>
    <property type="molecule type" value="Genomic_DNA"/>
</dbReference>
<keyword evidence="3" id="KW-1185">Reference proteome</keyword>
<dbReference type="AlphaFoldDB" id="A0A840WLQ5"/>